<sequence length="77" mass="8683">MHEDGVLEDDVGIAEVYGVPGILAIENPVQDKVLHLEKHRKDFSNQWEETLTLLKNKLIGLLTDEISNYVGTNGRRP</sequence>
<keyword evidence="2" id="KW-1185">Reference proteome</keyword>
<comment type="caution">
    <text evidence="1">The sequence shown here is derived from an EMBL/GenBank/DDBJ whole genome shotgun (WGS) entry which is preliminary data.</text>
</comment>
<dbReference type="AlphaFoldDB" id="A0AAW1LAX6"/>
<reference evidence="1 2" key="1">
    <citation type="journal article" date="2024" name="BMC Genomics">
        <title>De novo assembly and annotation of Popillia japonica's genome with initial clues to its potential as an invasive pest.</title>
        <authorList>
            <person name="Cucini C."/>
            <person name="Boschi S."/>
            <person name="Funari R."/>
            <person name="Cardaioli E."/>
            <person name="Iannotti N."/>
            <person name="Marturano G."/>
            <person name="Paoli F."/>
            <person name="Bruttini M."/>
            <person name="Carapelli A."/>
            <person name="Frati F."/>
            <person name="Nardi F."/>
        </authorList>
    </citation>
    <scope>NUCLEOTIDE SEQUENCE [LARGE SCALE GENOMIC DNA]</scope>
    <source>
        <strain evidence="1">DMR45628</strain>
    </source>
</reference>
<organism evidence="1 2">
    <name type="scientific">Popillia japonica</name>
    <name type="common">Japanese beetle</name>
    <dbReference type="NCBI Taxonomy" id="7064"/>
    <lineage>
        <taxon>Eukaryota</taxon>
        <taxon>Metazoa</taxon>
        <taxon>Ecdysozoa</taxon>
        <taxon>Arthropoda</taxon>
        <taxon>Hexapoda</taxon>
        <taxon>Insecta</taxon>
        <taxon>Pterygota</taxon>
        <taxon>Neoptera</taxon>
        <taxon>Endopterygota</taxon>
        <taxon>Coleoptera</taxon>
        <taxon>Polyphaga</taxon>
        <taxon>Scarabaeiformia</taxon>
        <taxon>Scarabaeidae</taxon>
        <taxon>Rutelinae</taxon>
        <taxon>Popillia</taxon>
    </lineage>
</organism>
<dbReference type="Proteomes" id="UP001458880">
    <property type="component" value="Unassembled WGS sequence"/>
</dbReference>
<name>A0AAW1LAX6_POPJA</name>
<protein>
    <submittedName>
        <fullName evidence="1">Uncharacterized protein</fullName>
    </submittedName>
</protein>
<evidence type="ECO:0000313" key="1">
    <source>
        <dbReference type="EMBL" id="KAK9731284.1"/>
    </source>
</evidence>
<proteinExistence type="predicted"/>
<gene>
    <name evidence="1" type="ORF">QE152_g13799</name>
</gene>
<dbReference type="EMBL" id="JASPKY010000135">
    <property type="protein sequence ID" value="KAK9731284.1"/>
    <property type="molecule type" value="Genomic_DNA"/>
</dbReference>
<accession>A0AAW1LAX6</accession>
<evidence type="ECO:0000313" key="2">
    <source>
        <dbReference type="Proteomes" id="UP001458880"/>
    </source>
</evidence>